<keyword evidence="3 9" id="KW-0285">Flavoprotein</keyword>
<dbReference type="EMBL" id="UYRV01118730">
    <property type="protein sequence ID" value="VDN31310.1"/>
    <property type="molecule type" value="Genomic_DNA"/>
</dbReference>
<evidence type="ECO:0000256" key="2">
    <source>
        <dbReference type="ARBA" id="ARBA00004569"/>
    </source>
</evidence>
<sequence>MKRARDFANKKGSQEADPSPSSASSSHDLKQCPIDKDELADPSPSSASSSHDLKQCPIDKDELGRSTWNLLHTMSVYYPEKPNEDQKKTVFQFLDALSKTFPCDFCARDLRKDLKKDPPKLDSREEFALWMCQLHNRVNKKIGKDEFDCSKVFERWKDGWKDGSCDY</sequence>
<feature type="domain" description="ERV/ALR sulfhydryl oxidase" evidence="11">
    <location>
        <begin position="56"/>
        <end position="156"/>
    </location>
</feature>
<dbReference type="GO" id="GO:0050660">
    <property type="term" value="F:flavin adenine dinucleotide binding"/>
    <property type="evidence" value="ECO:0007669"/>
    <property type="project" value="TreeGrafter"/>
</dbReference>
<dbReference type="InterPro" id="IPR039799">
    <property type="entry name" value="ALR/ERV"/>
</dbReference>
<dbReference type="PROSITE" id="PS51324">
    <property type="entry name" value="ERV_ALR"/>
    <property type="match status" value="1"/>
</dbReference>
<keyword evidence="13" id="KW-1185">Reference proteome</keyword>
<dbReference type="InterPro" id="IPR036774">
    <property type="entry name" value="ERV/ALR_sulphydryl_oxid_sf"/>
</dbReference>
<dbReference type="GO" id="GO:0016971">
    <property type="term" value="F:flavin-dependent sulfhydryl oxidase activity"/>
    <property type="evidence" value="ECO:0007669"/>
    <property type="project" value="InterPro"/>
</dbReference>
<evidence type="ECO:0000313" key="12">
    <source>
        <dbReference type="EMBL" id="VDN31310.1"/>
    </source>
</evidence>
<evidence type="ECO:0000313" key="13">
    <source>
        <dbReference type="Proteomes" id="UP000271889"/>
    </source>
</evidence>
<evidence type="ECO:0000256" key="8">
    <source>
        <dbReference type="ARBA" id="ARBA00048864"/>
    </source>
</evidence>
<feature type="region of interest" description="Disordered" evidence="10">
    <location>
        <begin position="1"/>
        <end position="58"/>
    </location>
</feature>
<keyword evidence="4 9" id="KW-0274">FAD</keyword>
<dbReference type="InterPro" id="IPR017905">
    <property type="entry name" value="ERV/ALR_sulphydryl_oxidase"/>
</dbReference>
<dbReference type="PANTHER" id="PTHR12645">
    <property type="entry name" value="ALR/ERV"/>
    <property type="match status" value="1"/>
</dbReference>
<gene>
    <name evidence="12" type="ORF">CGOC_LOCUS11784</name>
</gene>
<evidence type="ECO:0000256" key="7">
    <source>
        <dbReference type="ARBA" id="ARBA00023157"/>
    </source>
</evidence>
<dbReference type="OrthoDB" id="17199at2759"/>
<proteinExistence type="predicted"/>
<comment type="cofactor">
    <cofactor evidence="1 9">
        <name>FAD</name>
        <dbReference type="ChEBI" id="CHEBI:57692"/>
    </cofactor>
</comment>
<feature type="compositionally biased region" description="Basic and acidic residues" evidence="10">
    <location>
        <begin position="27"/>
        <end position="39"/>
    </location>
</feature>
<dbReference type="Proteomes" id="UP000271889">
    <property type="component" value="Unassembled WGS sequence"/>
</dbReference>
<dbReference type="PANTHER" id="PTHR12645:SF0">
    <property type="entry name" value="FAD-LINKED SULFHYDRYL OXIDASE ALR"/>
    <property type="match status" value="1"/>
</dbReference>
<evidence type="ECO:0000256" key="5">
    <source>
        <dbReference type="ARBA" id="ARBA00023002"/>
    </source>
</evidence>
<dbReference type="SUPFAM" id="SSF69000">
    <property type="entry name" value="FAD-dependent thiol oxidase"/>
    <property type="match status" value="1"/>
</dbReference>
<evidence type="ECO:0000256" key="6">
    <source>
        <dbReference type="ARBA" id="ARBA00023128"/>
    </source>
</evidence>
<keyword evidence="7" id="KW-1015">Disulfide bond</keyword>
<evidence type="ECO:0000259" key="11">
    <source>
        <dbReference type="PROSITE" id="PS51324"/>
    </source>
</evidence>
<comment type="catalytic activity">
    <reaction evidence="8 9">
        <text>2 R'C(R)SH + O2 = R'C(R)S-S(R)CR' + H2O2</text>
        <dbReference type="Rhea" id="RHEA:17357"/>
        <dbReference type="ChEBI" id="CHEBI:15379"/>
        <dbReference type="ChEBI" id="CHEBI:16240"/>
        <dbReference type="ChEBI" id="CHEBI:16520"/>
        <dbReference type="ChEBI" id="CHEBI:17412"/>
        <dbReference type="EC" id="1.8.3.2"/>
    </reaction>
</comment>
<comment type="subcellular location">
    <subcellularLocation>
        <location evidence="2">Mitochondrion intermembrane space</location>
    </subcellularLocation>
</comment>
<protein>
    <recommendedName>
        <fullName evidence="9">Sulfhydryl oxidase</fullName>
        <ecNumber evidence="9">1.8.3.2</ecNumber>
    </recommendedName>
</protein>
<evidence type="ECO:0000256" key="4">
    <source>
        <dbReference type="ARBA" id="ARBA00022827"/>
    </source>
</evidence>
<organism evidence="12 13">
    <name type="scientific">Cylicostephanus goldi</name>
    <name type="common">Nematode worm</name>
    <dbReference type="NCBI Taxonomy" id="71465"/>
    <lineage>
        <taxon>Eukaryota</taxon>
        <taxon>Metazoa</taxon>
        <taxon>Ecdysozoa</taxon>
        <taxon>Nematoda</taxon>
        <taxon>Chromadorea</taxon>
        <taxon>Rhabditida</taxon>
        <taxon>Rhabditina</taxon>
        <taxon>Rhabditomorpha</taxon>
        <taxon>Strongyloidea</taxon>
        <taxon>Strongylidae</taxon>
        <taxon>Cylicostephanus</taxon>
    </lineage>
</organism>
<dbReference type="AlphaFoldDB" id="A0A3P7MWK8"/>
<evidence type="ECO:0000256" key="1">
    <source>
        <dbReference type="ARBA" id="ARBA00001974"/>
    </source>
</evidence>
<dbReference type="Gene3D" id="1.20.120.310">
    <property type="entry name" value="ERV/ALR sulfhydryl oxidase domain"/>
    <property type="match status" value="1"/>
</dbReference>
<evidence type="ECO:0000256" key="3">
    <source>
        <dbReference type="ARBA" id="ARBA00022630"/>
    </source>
</evidence>
<evidence type="ECO:0000256" key="9">
    <source>
        <dbReference type="RuleBase" id="RU371123"/>
    </source>
</evidence>
<reference evidence="12 13" key="1">
    <citation type="submission" date="2018-11" db="EMBL/GenBank/DDBJ databases">
        <authorList>
            <consortium name="Pathogen Informatics"/>
        </authorList>
    </citation>
    <scope>NUCLEOTIDE SEQUENCE [LARGE SCALE GENOMIC DNA]</scope>
</reference>
<dbReference type="FunFam" id="1.20.120.310:FF:000003">
    <property type="entry name" value="Sulfhydryl oxidase"/>
    <property type="match status" value="1"/>
</dbReference>
<evidence type="ECO:0000256" key="10">
    <source>
        <dbReference type="SAM" id="MobiDB-lite"/>
    </source>
</evidence>
<keyword evidence="6" id="KW-0496">Mitochondrion</keyword>
<feature type="compositionally biased region" description="Basic and acidic residues" evidence="10">
    <location>
        <begin position="1"/>
        <end position="14"/>
    </location>
</feature>
<dbReference type="Pfam" id="PF04777">
    <property type="entry name" value="Evr1_Alr"/>
    <property type="match status" value="1"/>
</dbReference>
<dbReference type="EC" id="1.8.3.2" evidence="9"/>
<dbReference type="GO" id="GO:0005758">
    <property type="term" value="C:mitochondrial intermembrane space"/>
    <property type="evidence" value="ECO:0007669"/>
    <property type="project" value="UniProtKB-SubCell"/>
</dbReference>
<accession>A0A3P7MWK8</accession>
<keyword evidence="5 9" id="KW-0560">Oxidoreductase</keyword>
<name>A0A3P7MWK8_CYLGO</name>